<feature type="region of interest" description="Disordered" evidence="17">
    <location>
        <begin position="495"/>
        <end position="519"/>
    </location>
</feature>
<evidence type="ECO:0000259" key="18">
    <source>
        <dbReference type="PROSITE" id="PS50090"/>
    </source>
</evidence>
<dbReference type="InterPro" id="IPR017884">
    <property type="entry name" value="SANT_dom"/>
</dbReference>
<dbReference type="PROSITE" id="PS51293">
    <property type="entry name" value="SANT"/>
    <property type="match status" value="1"/>
</dbReference>
<feature type="compositionally biased region" description="Polar residues" evidence="17">
    <location>
        <begin position="646"/>
        <end position="655"/>
    </location>
</feature>
<feature type="compositionally biased region" description="Low complexity" evidence="17">
    <location>
        <begin position="1861"/>
        <end position="1873"/>
    </location>
</feature>
<dbReference type="PROSITE" id="PS50090">
    <property type="entry name" value="MYB_LIKE"/>
    <property type="match status" value="2"/>
</dbReference>
<feature type="compositionally biased region" description="Basic and acidic residues" evidence="17">
    <location>
        <begin position="983"/>
        <end position="994"/>
    </location>
</feature>
<feature type="compositionally biased region" description="Polar residues" evidence="17">
    <location>
        <begin position="1482"/>
        <end position="1491"/>
    </location>
</feature>
<evidence type="ECO:0000256" key="5">
    <source>
        <dbReference type="ARBA" id="ARBA00022694"/>
    </source>
</evidence>
<protein>
    <recommendedName>
        <fullName evidence="10">tRNA-dihydrouridine(16/17) synthase [NAD(P)(+)]</fullName>
        <ecNumber evidence="10">1.3.1.88</ecNumber>
    </recommendedName>
</protein>
<evidence type="ECO:0000256" key="4">
    <source>
        <dbReference type="ARBA" id="ARBA00022664"/>
    </source>
</evidence>
<evidence type="ECO:0000259" key="20">
    <source>
        <dbReference type="PROSITE" id="PS51294"/>
    </source>
</evidence>
<dbReference type="Gene3D" id="3.20.20.70">
    <property type="entry name" value="Aldolase class I"/>
    <property type="match status" value="1"/>
</dbReference>
<dbReference type="Pfam" id="PF13921">
    <property type="entry name" value="Myb_DNA-bind_6"/>
    <property type="match status" value="1"/>
</dbReference>
<evidence type="ECO:0000313" key="21">
    <source>
        <dbReference type="EMBL" id="KAG9326714.1"/>
    </source>
</evidence>
<dbReference type="PANTHER" id="PTHR11082">
    <property type="entry name" value="TRNA-DIHYDROURIDINE SYNTHASE"/>
    <property type="match status" value="1"/>
</dbReference>
<feature type="region of interest" description="Disordered" evidence="17">
    <location>
        <begin position="380"/>
        <end position="450"/>
    </location>
</feature>
<gene>
    <name evidence="21" type="ORF">KVV02_002910</name>
</gene>
<evidence type="ECO:0000259" key="19">
    <source>
        <dbReference type="PROSITE" id="PS51293"/>
    </source>
</evidence>
<dbReference type="EMBL" id="JAIFTL010000015">
    <property type="protein sequence ID" value="KAG9326714.1"/>
    <property type="molecule type" value="Genomic_DNA"/>
</dbReference>
<comment type="cofactor">
    <cofactor evidence="1">
        <name>FMN</name>
        <dbReference type="ChEBI" id="CHEBI:58210"/>
    </cofactor>
</comment>
<feature type="compositionally biased region" description="Low complexity" evidence="17">
    <location>
        <begin position="1382"/>
        <end position="1428"/>
    </location>
</feature>
<dbReference type="InterPro" id="IPR018517">
    <property type="entry name" value="tRNA_hU_synthase_CS"/>
</dbReference>
<feature type="region of interest" description="Disordered" evidence="17">
    <location>
        <begin position="1350"/>
        <end position="1893"/>
    </location>
</feature>
<sequence>MTIKSALNVEERNAAAAAQCKASHSFPPKLSGWDFFKSINSPKHIIAPMVDQSELAWRVLSRRYNADLCYTPMFNAKIFAKEEKYREEHWAGLQDGLGGGGPNDRPLIVQFCANDPEYLLQAALLVAPYCDAVDINLGCPQHIARRGHYGSFLMEDWPLIASLISTLHKHLPIPVTAKIRVFPEVEKTIAYAKMVVEAGAQMLVVHGRLREMKGHLTGVADWEKIRLVQEAVGHLVPVIANGNILYHEDVDECLKKTGCVGVMSAEGSLYNPAIFTPGHPESWRLAEEYLTICDELDTKIAYTRGHLFKIFRPSLNVHTDLRTDLGLANSREAMWEVTRKLKVRLIEDAERSRQNGESFEGRKDEKGFPILPHWVAQPYFRQPMPPQDQKKTGSNSQEGQQGAEEEESSIKVSSAKRSADDSFGIQDMSDQQQQQQQQQPSKGKKGQNQNKKVKVAPSLCHDGKCKNTYSATCTYQRCKGCCRTHQRTIERYDCPSHPMKTMQRQQEQQAKESKNDNESLLPRVDSQEAIGSVALEGMIVGSAPEEGAEEKTSRFDWPATHATQLVASEQLPLASPASILHPTIRPPSAECTFIETSFPDLKSILPDEAFFIQVHQGSPGTGSLLRDIKQDSNMELEPSAVIQDSAPVTTPSQTADAPDQPVPPHTSNGTKNTIIDNASSTPASDVAAATTQQKSTTQTPSATGVDSANKDSDAVMTSVGAKEGQQRQAVQGKTDSADPASVVAEFEDGPDAGYLPKHHYASAIFRPQIDDIVLDEDLLEFYERLKFLISLSPLKTAQVLYAFSYATEHLSLELEVRRSVLDMNRKAFSFFQDNTWFMVDLEPEADPSEDEAYESSDPKFKILPARHSLFPAFQNQSRRQGTPGYASHPYYYHEQPYGSYGYPSDYPPYYMPPPRSNYYDGSATTSGPTAAAPLQQEDEVWGNQDDYRHVDHERYGKSSSGHDSRPSKRRHSREGAHGSSRSSLHESKKIRQDLDSATSLRSRHNQETAGKLSSLEPTSPHQSSSTHHGSEKHREKNREREHDPEREIARLERRLARKMLKYPGKYRHRAEDLVASSEARTKEGAALENPARGRTLKVTLVQSSKPSSSSLTQPSSAEGSSFDRPKPLHGWIPPADQIEGTGSAPSSASAVHRSIRPSDPDASTGADGSTGAPGAPAGQASVQPLTARKSKQPLQAAPTHGTTSGGGQGTAQDNTALYTDKSEEKLKKGTWTAAEEEILLEAVRDLTSENWHAVAMKVPGRNAKQCMQKWQTDLDPQINRLPWTAAEDEKLVEAYHTFGNAWQQIAKMVETRTWYQCYNRVRAKSVKTKIMETVGTHPASIAAGRAGMAGGLAGQRSGSVGAAAGTSSGTSNGPRRGSKDIQPLQPSTQTQQSQQSQQPQPSQRPQPTQQAQQPQQSLQAQQTQQPKKLPQPQPPQQPQQRGSQPLLATTHSESRQVPSSQTPTSHTAGSSAEKTIHIVNEASASRGSYNAPNPGRSPELSYVGYKPGPTSQMLTHHTQQQTQSPQQPPQQLSQPHQQSPQPHQHPQQSHQQSQQPQKQHLAHQAPPQHPQHQQQHGGSWSKQAPSPVNQASTPQVEYHSPKHPGQQQQLSQQSMQHRSQISSAQSQPHSPSLSAQQHSHQSQMPSPGPSGHANVNSGAGLGIQGATTHGYNTQQSPHKQQGTHYRQLSSGGKPMPHTPPPVSRQGQGQGQGQSAMVSSSTQPSPVAPTQASSPSAPSTTMMHHHPSQSPHSSQPPVHSQYPQGHRPPVGQKSHSYSSGSVQHMSPHMQPQGSQSQTTSQSQSQYQSQHQQGAQFSPSNNVYANGHQKVSSYSGSPMGSAPTSSPSSQAGTPQHPPQVSFQHQHPLQQGGHPQAFGTSPPTGSGAIKMVSGGGGTPVPSISTFAAPPLAPPLLSPTIASSPTGFISTSALLMMARNAQASTSSPSSPASNPNSPSSGSGQQIPSSSIPAPPGGGNGPMN</sequence>
<dbReference type="CDD" id="cd02801">
    <property type="entry name" value="DUS_like_FMN"/>
    <property type="match status" value="1"/>
</dbReference>
<organism evidence="21 22">
    <name type="scientific">Mortierella alpina</name>
    <name type="common">Oleaginous fungus</name>
    <name type="synonym">Mortierella renispora</name>
    <dbReference type="NCBI Taxonomy" id="64518"/>
    <lineage>
        <taxon>Eukaryota</taxon>
        <taxon>Fungi</taxon>
        <taxon>Fungi incertae sedis</taxon>
        <taxon>Mucoromycota</taxon>
        <taxon>Mortierellomycotina</taxon>
        <taxon>Mortierellomycetes</taxon>
        <taxon>Mortierellales</taxon>
        <taxon>Mortierellaceae</taxon>
        <taxon>Mortierella</taxon>
    </lineage>
</organism>
<feature type="compositionally biased region" description="Basic and acidic residues" evidence="17">
    <location>
        <begin position="953"/>
        <end position="966"/>
    </location>
</feature>
<comment type="similarity">
    <text evidence="9">Belongs to the Dus family. Dus1 subfamily.</text>
</comment>
<evidence type="ECO:0000256" key="15">
    <source>
        <dbReference type="ARBA" id="ARBA00049447"/>
    </source>
</evidence>
<comment type="catalytic activity">
    <reaction evidence="14">
        <text>5,6-dihydrouridine(16) in tRNA + NAD(+) = uridine(16) in tRNA + NADH + H(+)</text>
        <dbReference type="Rhea" id="RHEA:53380"/>
        <dbReference type="Rhea" id="RHEA-COMP:13543"/>
        <dbReference type="Rhea" id="RHEA-COMP:13544"/>
        <dbReference type="ChEBI" id="CHEBI:15378"/>
        <dbReference type="ChEBI" id="CHEBI:57540"/>
        <dbReference type="ChEBI" id="CHEBI:57945"/>
        <dbReference type="ChEBI" id="CHEBI:65315"/>
        <dbReference type="ChEBI" id="CHEBI:74443"/>
        <dbReference type="EC" id="1.3.1.88"/>
    </reaction>
    <physiologicalReaction direction="right-to-left" evidence="14">
        <dbReference type="Rhea" id="RHEA:53382"/>
    </physiologicalReaction>
</comment>
<keyword evidence="4" id="KW-0507">mRNA processing</keyword>
<name>A0A9P8ACB9_MORAP</name>
<feature type="compositionally biased region" description="Low complexity" evidence="17">
    <location>
        <begin position="1516"/>
        <end position="1576"/>
    </location>
</feature>
<evidence type="ECO:0000256" key="9">
    <source>
        <dbReference type="ARBA" id="ARBA00038313"/>
    </source>
</evidence>
<feature type="domain" description="HTH myb-type" evidence="20">
    <location>
        <begin position="1279"/>
        <end position="1330"/>
    </location>
</feature>
<feature type="compositionally biased region" description="Polar residues" evidence="17">
    <location>
        <begin position="1772"/>
        <end position="1783"/>
    </location>
</feature>
<dbReference type="EC" id="1.3.1.88" evidence="10"/>
<dbReference type="GO" id="GO:0006397">
    <property type="term" value="P:mRNA processing"/>
    <property type="evidence" value="ECO:0007669"/>
    <property type="project" value="UniProtKB-KW"/>
</dbReference>
<evidence type="ECO:0000256" key="6">
    <source>
        <dbReference type="ARBA" id="ARBA00022857"/>
    </source>
</evidence>
<feature type="compositionally biased region" description="Low complexity" evidence="17">
    <location>
        <begin position="1722"/>
        <end position="1740"/>
    </location>
</feature>
<keyword evidence="3" id="KW-0288">FMN</keyword>
<feature type="compositionally biased region" description="Low complexity" evidence="17">
    <location>
        <begin position="1747"/>
        <end position="1763"/>
    </location>
</feature>
<keyword evidence="8" id="KW-0520">NAD</keyword>
<feature type="compositionally biased region" description="Low complexity" evidence="17">
    <location>
        <begin position="1098"/>
        <end position="1116"/>
    </location>
</feature>
<feature type="compositionally biased region" description="Polar residues" evidence="17">
    <location>
        <begin position="1577"/>
        <end position="1595"/>
    </location>
</feature>
<comment type="catalytic activity">
    <reaction evidence="12">
        <text>5,6-dihydrouridine(16) in tRNA + NADP(+) = uridine(16) in tRNA + NADPH + H(+)</text>
        <dbReference type="Rhea" id="RHEA:53376"/>
        <dbReference type="Rhea" id="RHEA-COMP:13543"/>
        <dbReference type="Rhea" id="RHEA-COMP:13544"/>
        <dbReference type="ChEBI" id="CHEBI:15378"/>
        <dbReference type="ChEBI" id="CHEBI:57783"/>
        <dbReference type="ChEBI" id="CHEBI:58349"/>
        <dbReference type="ChEBI" id="CHEBI:65315"/>
        <dbReference type="ChEBI" id="CHEBI:74443"/>
        <dbReference type="EC" id="1.3.1.88"/>
    </reaction>
    <physiologicalReaction direction="right-to-left" evidence="12">
        <dbReference type="Rhea" id="RHEA:53378"/>
    </physiologicalReaction>
</comment>
<dbReference type="SUPFAM" id="SSF46689">
    <property type="entry name" value="Homeodomain-like"/>
    <property type="match status" value="1"/>
</dbReference>
<evidence type="ECO:0000256" key="16">
    <source>
        <dbReference type="ARBA" id="ARBA00049467"/>
    </source>
</evidence>
<feature type="region of interest" description="Disordered" evidence="17">
    <location>
        <begin position="1935"/>
        <end position="1979"/>
    </location>
</feature>
<comment type="catalytic activity">
    <reaction evidence="13">
        <text>a 5,6-dihydrouridine in mRNA + NAD(+) = a uridine in mRNA + NADH + H(+)</text>
        <dbReference type="Rhea" id="RHEA:69851"/>
        <dbReference type="Rhea" id="RHEA-COMP:14658"/>
        <dbReference type="Rhea" id="RHEA-COMP:17789"/>
        <dbReference type="ChEBI" id="CHEBI:15378"/>
        <dbReference type="ChEBI" id="CHEBI:57540"/>
        <dbReference type="ChEBI" id="CHEBI:57945"/>
        <dbReference type="ChEBI" id="CHEBI:65315"/>
        <dbReference type="ChEBI" id="CHEBI:74443"/>
    </reaction>
    <physiologicalReaction direction="right-to-left" evidence="13">
        <dbReference type="Rhea" id="RHEA:69853"/>
    </physiologicalReaction>
</comment>
<accession>A0A9P8ACB9</accession>
<evidence type="ECO:0000256" key="10">
    <source>
        <dbReference type="ARBA" id="ARBA00038890"/>
    </source>
</evidence>
<dbReference type="InterPro" id="IPR001005">
    <property type="entry name" value="SANT/Myb"/>
</dbReference>
<feature type="compositionally biased region" description="Low complexity" evidence="17">
    <location>
        <begin position="1017"/>
        <end position="1027"/>
    </location>
</feature>
<feature type="region of interest" description="Disordered" evidence="17">
    <location>
        <begin position="643"/>
        <end position="739"/>
    </location>
</feature>
<feature type="compositionally biased region" description="Low complexity" evidence="17">
    <location>
        <begin position="1789"/>
        <end position="1816"/>
    </location>
</feature>
<feature type="compositionally biased region" description="Low complexity" evidence="17">
    <location>
        <begin position="1606"/>
        <end position="1652"/>
    </location>
</feature>
<dbReference type="PANTHER" id="PTHR11082:SF5">
    <property type="entry name" value="TRNA-DIHYDROURIDINE(16_17) SYNTHASE [NAD(P)(+)]-LIKE"/>
    <property type="match status" value="1"/>
</dbReference>
<dbReference type="CDD" id="cd00167">
    <property type="entry name" value="SANT"/>
    <property type="match status" value="2"/>
</dbReference>
<reference evidence="21" key="1">
    <citation type="submission" date="2021-07" db="EMBL/GenBank/DDBJ databases">
        <title>Draft genome of Mortierella alpina, strain LL118, isolated from an aspen leaf litter sample.</title>
        <authorList>
            <person name="Yang S."/>
            <person name="Vinatzer B.A."/>
        </authorList>
    </citation>
    <scope>NUCLEOTIDE SEQUENCE</scope>
    <source>
        <strain evidence="21">LL118</strain>
    </source>
</reference>
<dbReference type="Pfam" id="PF01207">
    <property type="entry name" value="Dus"/>
    <property type="match status" value="1"/>
</dbReference>
<evidence type="ECO:0000256" key="2">
    <source>
        <dbReference type="ARBA" id="ARBA00022630"/>
    </source>
</evidence>
<evidence type="ECO:0000313" key="22">
    <source>
        <dbReference type="Proteomes" id="UP000717515"/>
    </source>
</evidence>
<comment type="caution">
    <text evidence="21">The sequence shown here is derived from an EMBL/GenBank/DDBJ whole genome shotgun (WGS) entry which is preliminary data.</text>
</comment>
<feature type="compositionally biased region" description="Low complexity" evidence="17">
    <location>
        <begin position="1942"/>
        <end position="1967"/>
    </location>
</feature>
<evidence type="ECO:0000256" key="13">
    <source>
        <dbReference type="ARBA" id="ARBA00048342"/>
    </source>
</evidence>
<feature type="compositionally biased region" description="Basic and acidic residues" evidence="17">
    <location>
        <begin position="1028"/>
        <end position="1047"/>
    </location>
</feature>
<dbReference type="GO" id="GO:0017150">
    <property type="term" value="F:tRNA dihydrouridine synthase activity"/>
    <property type="evidence" value="ECO:0007669"/>
    <property type="project" value="InterPro"/>
</dbReference>
<dbReference type="InterPro" id="IPR009057">
    <property type="entry name" value="Homeodomain-like_sf"/>
</dbReference>
<evidence type="ECO:0000256" key="17">
    <source>
        <dbReference type="SAM" id="MobiDB-lite"/>
    </source>
</evidence>
<feature type="region of interest" description="Disordered" evidence="17">
    <location>
        <begin position="1073"/>
        <end position="1214"/>
    </location>
</feature>
<feature type="compositionally biased region" description="Polar residues" evidence="17">
    <location>
        <begin position="1447"/>
        <end position="1473"/>
    </location>
</feature>
<feature type="compositionally biased region" description="Low complexity" evidence="17">
    <location>
        <begin position="687"/>
        <end position="703"/>
    </location>
</feature>
<evidence type="ECO:0000256" key="8">
    <source>
        <dbReference type="ARBA" id="ARBA00023027"/>
    </source>
</evidence>
<feature type="compositionally biased region" description="Polar residues" evidence="17">
    <location>
        <begin position="1817"/>
        <end position="1860"/>
    </location>
</feature>
<comment type="catalytic activity">
    <reaction evidence="15">
        <text>a 5,6-dihydrouridine in mRNA + NADP(+) = a uridine in mRNA + NADPH + H(+)</text>
        <dbReference type="Rhea" id="RHEA:69855"/>
        <dbReference type="Rhea" id="RHEA-COMP:14658"/>
        <dbReference type="Rhea" id="RHEA-COMP:17789"/>
        <dbReference type="ChEBI" id="CHEBI:15378"/>
        <dbReference type="ChEBI" id="CHEBI:57783"/>
        <dbReference type="ChEBI" id="CHEBI:58349"/>
        <dbReference type="ChEBI" id="CHEBI:65315"/>
        <dbReference type="ChEBI" id="CHEBI:74443"/>
    </reaction>
    <physiologicalReaction direction="right-to-left" evidence="15">
        <dbReference type="Rhea" id="RHEA:69857"/>
    </physiologicalReaction>
</comment>
<feature type="compositionally biased region" description="Low complexity" evidence="17">
    <location>
        <begin position="1357"/>
        <end position="1373"/>
    </location>
</feature>
<feature type="compositionally biased region" description="Polar residues" evidence="17">
    <location>
        <begin position="1665"/>
        <end position="1690"/>
    </location>
</feature>
<dbReference type="PROSITE" id="PS51294">
    <property type="entry name" value="HTH_MYB"/>
    <property type="match status" value="2"/>
</dbReference>
<feature type="region of interest" description="Disordered" evidence="17">
    <location>
        <begin position="953"/>
        <end position="1047"/>
    </location>
</feature>
<feature type="domain" description="Myb-like" evidence="18">
    <location>
        <begin position="1275"/>
        <end position="1320"/>
    </location>
</feature>
<keyword evidence="7" id="KW-0560">Oxidoreductase</keyword>
<evidence type="ECO:0000256" key="1">
    <source>
        <dbReference type="ARBA" id="ARBA00001917"/>
    </source>
</evidence>
<feature type="compositionally biased region" description="Low complexity" evidence="17">
    <location>
        <begin position="393"/>
        <end position="402"/>
    </location>
</feature>
<dbReference type="SUPFAM" id="SSF51395">
    <property type="entry name" value="FMN-linked oxidoreductases"/>
    <property type="match status" value="1"/>
</dbReference>
<dbReference type="SMART" id="SM00717">
    <property type="entry name" value="SANT"/>
    <property type="match status" value="2"/>
</dbReference>
<comment type="catalytic activity">
    <reaction evidence="16">
        <text>5,6-dihydrouridine(17) in tRNA + NADP(+) = uridine(17) in tRNA + NADPH + H(+)</text>
        <dbReference type="Rhea" id="RHEA:53368"/>
        <dbReference type="Rhea" id="RHEA-COMP:13541"/>
        <dbReference type="Rhea" id="RHEA-COMP:13542"/>
        <dbReference type="ChEBI" id="CHEBI:15378"/>
        <dbReference type="ChEBI" id="CHEBI:57783"/>
        <dbReference type="ChEBI" id="CHEBI:58349"/>
        <dbReference type="ChEBI" id="CHEBI:65315"/>
        <dbReference type="ChEBI" id="CHEBI:74443"/>
        <dbReference type="EC" id="1.3.1.88"/>
    </reaction>
    <physiologicalReaction direction="right-to-left" evidence="16">
        <dbReference type="Rhea" id="RHEA:53370"/>
    </physiologicalReaction>
</comment>
<feature type="domain" description="HTH myb-type" evidence="20">
    <location>
        <begin position="1223"/>
        <end position="1278"/>
    </location>
</feature>
<dbReference type="InterPro" id="IPR035587">
    <property type="entry name" value="DUS-like_FMN-bd"/>
</dbReference>
<keyword evidence="5" id="KW-0819">tRNA processing</keyword>
<feature type="domain" description="SANT" evidence="19">
    <location>
        <begin position="1283"/>
        <end position="1333"/>
    </location>
</feature>
<evidence type="ECO:0000256" key="3">
    <source>
        <dbReference type="ARBA" id="ARBA00022643"/>
    </source>
</evidence>
<evidence type="ECO:0000256" key="11">
    <source>
        <dbReference type="ARBA" id="ARBA00047287"/>
    </source>
</evidence>
<keyword evidence="6" id="KW-0521">NADP</keyword>
<evidence type="ECO:0000256" key="12">
    <source>
        <dbReference type="ARBA" id="ARBA00047652"/>
    </source>
</evidence>
<dbReference type="InterPro" id="IPR013785">
    <property type="entry name" value="Aldolase_TIM"/>
</dbReference>
<dbReference type="Gene3D" id="1.10.10.60">
    <property type="entry name" value="Homeodomain-like"/>
    <property type="match status" value="2"/>
</dbReference>
<proteinExistence type="inferred from homology"/>
<evidence type="ECO:0000256" key="7">
    <source>
        <dbReference type="ARBA" id="ARBA00023002"/>
    </source>
</evidence>
<comment type="catalytic activity">
    <reaction evidence="11">
        <text>5,6-dihydrouridine(17) in tRNA + NAD(+) = uridine(17) in tRNA + NADH + H(+)</text>
        <dbReference type="Rhea" id="RHEA:53372"/>
        <dbReference type="Rhea" id="RHEA-COMP:13541"/>
        <dbReference type="Rhea" id="RHEA-COMP:13542"/>
        <dbReference type="ChEBI" id="CHEBI:15378"/>
        <dbReference type="ChEBI" id="CHEBI:57540"/>
        <dbReference type="ChEBI" id="CHEBI:57945"/>
        <dbReference type="ChEBI" id="CHEBI:65315"/>
        <dbReference type="ChEBI" id="CHEBI:74443"/>
        <dbReference type="EC" id="1.3.1.88"/>
    </reaction>
    <physiologicalReaction direction="right-to-left" evidence="11">
        <dbReference type="Rhea" id="RHEA:53374"/>
    </physiologicalReaction>
</comment>
<feature type="compositionally biased region" description="Low complexity" evidence="17">
    <location>
        <begin position="426"/>
        <end position="450"/>
    </location>
</feature>
<dbReference type="Proteomes" id="UP000717515">
    <property type="component" value="Unassembled WGS sequence"/>
</dbReference>
<keyword evidence="2" id="KW-0285">Flavoprotein</keyword>
<feature type="domain" description="Myb-like" evidence="18">
    <location>
        <begin position="1223"/>
        <end position="1274"/>
    </location>
</feature>
<dbReference type="InterPro" id="IPR017930">
    <property type="entry name" value="Myb_dom"/>
</dbReference>
<dbReference type="GO" id="GO:0050660">
    <property type="term" value="F:flavin adenine dinucleotide binding"/>
    <property type="evidence" value="ECO:0007669"/>
    <property type="project" value="InterPro"/>
</dbReference>
<dbReference type="PROSITE" id="PS01136">
    <property type="entry name" value="UPF0034"/>
    <property type="match status" value="1"/>
</dbReference>
<evidence type="ECO:0000256" key="14">
    <source>
        <dbReference type="ARBA" id="ARBA00048934"/>
    </source>
</evidence>
<feature type="compositionally biased region" description="Polar residues" evidence="17">
    <location>
        <begin position="665"/>
        <end position="683"/>
    </location>
</feature>